<dbReference type="Gene3D" id="3.40.50.360">
    <property type="match status" value="1"/>
</dbReference>
<sequence length="191" mass="19567">MAENTILTLVGSLRAESVNSKFAEVAAAAAPEGTVVSTFEGLEEIPFYNEDLDVEGKVPAKAAELRAAVAAADGVLFVSPEYNGTMPAVLNNAIDWISRPFGASSATGTKAAVIGTSAGQFGGVWAHDDVRKSLKIAGAEVLEDAKLAIGASYSRFAEVEPKDDSEVVEGIKSVLTALAAPVAVAEVASAN</sequence>
<dbReference type="AlphaFoldDB" id="A0AB39L269"/>
<accession>A0AB39L269</accession>
<gene>
    <name evidence="2" type="ORF">AB5L97_17575</name>
</gene>
<evidence type="ECO:0000313" key="2">
    <source>
        <dbReference type="EMBL" id="XDP45050.1"/>
    </source>
</evidence>
<dbReference type="EMBL" id="CP163302">
    <property type="protein sequence ID" value="XDP45050.1"/>
    <property type="molecule type" value="Genomic_DNA"/>
</dbReference>
<dbReference type="InterPro" id="IPR050712">
    <property type="entry name" value="NAD(P)H-dep_reductase"/>
</dbReference>
<dbReference type="GO" id="GO:0010181">
    <property type="term" value="F:FMN binding"/>
    <property type="evidence" value="ECO:0007669"/>
    <property type="project" value="TreeGrafter"/>
</dbReference>
<evidence type="ECO:0000259" key="1">
    <source>
        <dbReference type="Pfam" id="PF03358"/>
    </source>
</evidence>
<dbReference type="GO" id="GO:0005829">
    <property type="term" value="C:cytosol"/>
    <property type="evidence" value="ECO:0007669"/>
    <property type="project" value="TreeGrafter"/>
</dbReference>
<name>A0AB39L269_9MICC</name>
<keyword evidence="2" id="KW-0560">Oxidoreductase</keyword>
<dbReference type="GO" id="GO:0016491">
    <property type="term" value="F:oxidoreductase activity"/>
    <property type="evidence" value="ECO:0007669"/>
    <property type="project" value="UniProtKB-KW"/>
</dbReference>
<dbReference type="PANTHER" id="PTHR30543:SF21">
    <property type="entry name" value="NAD(P)H-DEPENDENT FMN REDUCTASE LOT6"/>
    <property type="match status" value="1"/>
</dbReference>
<dbReference type="SUPFAM" id="SSF52218">
    <property type="entry name" value="Flavoproteins"/>
    <property type="match status" value="1"/>
</dbReference>
<organism evidence="2">
    <name type="scientific">Sinomonas puerhi</name>
    <dbReference type="NCBI Taxonomy" id="3238584"/>
    <lineage>
        <taxon>Bacteria</taxon>
        <taxon>Bacillati</taxon>
        <taxon>Actinomycetota</taxon>
        <taxon>Actinomycetes</taxon>
        <taxon>Micrococcales</taxon>
        <taxon>Micrococcaceae</taxon>
        <taxon>Sinomonas</taxon>
    </lineage>
</organism>
<dbReference type="EC" id="1.-.-.-" evidence="2"/>
<dbReference type="InterPro" id="IPR029039">
    <property type="entry name" value="Flavoprotein-like_sf"/>
</dbReference>
<dbReference type="Pfam" id="PF03358">
    <property type="entry name" value="FMN_red"/>
    <property type="match status" value="1"/>
</dbReference>
<reference evidence="2" key="1">
    <citation type="submission" date="2024-07" db="EMBL/GenBank/DDBJ databases">
        <authorList>
            <person name="fu j."/>
        </authorList>
    </citation>
    <scope>NUCLEOTIDE SEQUENCE</scope>
    <source>
        <strain evidence="2">P10A9</strain>
    </source>
</reference>
<dbReference type="KEGG" id="spue:AB5L97_17575"/>
<protein>
    <submittedName>
        <fullName evidence="2">NADPH-dependent FMN reductase</fullName>
        <ecNumber evidence="2">1.-.-.-</ecNumber>
    </submittedName>
</protein>
<proteinExistence type="predicted"/>
<dbReference type="RefSeq" id="WP_307956095.1">
    <property type="nucleotide sequence ID" value="NZ_CP163302.1"/>
</dbReference>
<dbReference type="InterPro" id="IPR005025">
    <property type="entry name" value="FMN_Rdtase-like_dom"/>
</dbReference>
<feature type="domain" description="NADPH-dependent FMN reductase-like" evidence="1">
    <location>
        <begin position="5"/>
        <end position="151"/>
    </location>
</feature>
<dbReference type="PANTHER" id="PTHR30543">
    <property type="entry name" value="CHROMATE REDUCTASE"/>
    <property type="match status" value="1"/>
</dbReference>